<dbReference type="InterPro" id="IPR035906">
    <property type="entry name" value="MetI-like_sf"/>
</dbReference>
<name>D1B4P8_SULD5</name>
<dbReference type="RefSeq" id="WP_012857813.1">
    <property type="nucleotide sequence ID" value="NC_013512.1"/>
</dbReference>
<reference evidence="10" key="1">
    <citation type="submission" date="2009-11" db="EMBL/GenBank/DDBJ databases">
        <title>The complete genome of Sulfurospirillum deleyianum DSM 6946.</title>
        <authorList>
            <consortium name="US DOE Joint Genome Institute (JGI-PGF)"/>
            <person name="Lucas S."/>
            <person name="Copeland A."/>
            <person name="Lapidus A."/>
            <person name="Glavina del Rio T."/>
            <person name="Dalin E."/>
            <person name="Tice H."/>
            <person name="Bruce D."/>
            <person name="Goodwin L."/>
            <person name="Pitluck S."/>
            <person name="Kyrpides N."/>
            <person name="Mavromatis K."/>
            <person name="Ivanova N."/>
            <person name="Ovchinnikova G."/>
            <person name="Munk A.C."/>
            <person name="Lu M."/>
            <person name="Brettin T."/>
            <person name="Detter J.C."/>
            <person name="Han C."/>
            <person name="Tapia R."/>
            <person name="Larimer F."/>
            <person name="Land M."/>
            <person name="Hauser L."/>
            <person name="Markowitz V."/>
            <person name="Cheng J.F."/>
            <person name="Hugenholtz P."/>
            <person name="Woyke T."/>
            <person name="Wu D."/>
            <person name="Aumann P."/>
            <person name="Schneider S."/>
            <person name="Lang E."/>
            <person name="Spring S."/>
            <person name="Klenk H.P."/>
            <person name="Eisen J.A."/>
        </authorList>
    </citation>
    <scope>NUCLEOTIDE SEQUENCE [LARGE SCALE GENOMIC DNA]</scope>
    <source>
        <strain evidence="10">ATCC 51133 / DSM 6946 / 5175</strain>
    </source>
</reference>
<dbReference type="GO" id="GO:0005886">
    <property type="term" value="C:plasma membrane"/>
    <property type="evidence" value="ECO:0007669"/>
    <property type="project" value="UniProtKB-SubCell"/>
</dbReference>
<feature type="transmembrane region" description="Helical" evidence="7">
    <location>
        <begin position="121"/>
        <end position="145"/>
    </location>
</feature>
<comment type="similarity">
    <text evidence="7">Belongs to the binding-protein-dependent transport system permease family.</text>
</comment>
<evidence type="ECO:0000256" key="3">
    <source>
        <dbReference type="ARBA" id="ARBA00022475"/>
    </source>
</evidence>
<reference evidence="9 10" key="2">
    <citation type="journal article" date="2010" name="Stand. Genomic Sci.">
        <title>Complete genome sequence of Sulfurospirillum deleyianum type strain (5175).</title>
        <authorList>
            <person name="Sikorski J."/>
            <person name="Lapidus A."/>
            <person name="Copeland A."/>
            <person name="Glavina Del Rio T."/>
            <person name="Nolan M."/>
            <person name="Lucas S."/>
            <person name="Chen F."/>
            <person name="Tice H."/>
            <person name="Cheng J.F."/>
            <person name="Saunders E."/>
            <person name="Bruce D."/>
            <person name="Goodwin L."/>
            <person name="Pitluck S."/>
            <person name="Ovchinnikova G."/>
            <person name="Pati A."/>
            <person name="Ivanova N."/>
            <person name="Mavromatis K."/>
            <person name="Chen A."/>
            <person name="Palaniappan K."/>
            <person name="Chain P."/>
            <person name="Land M."/>
            <person name="Hauser L."/>
            <person name="Chang Y.J."/>
            <person name="Jeffries C.D."/>
            <person name="Brettin T."/>
            <person name="Detter J.C."/>
            <person name="Han C."/>
            <person name="Rohde M."/>
            <person name="Lang E."/>
            <person name="Spring S."/>
            <person name="Goker M."/>
            <person name="Bristow J."/>
            <person name="Eisen J.A."/>
            <person name="Markowitz V."/>
            <person name="Hugenholtz P."/>
            <person name="Kyrpides N.C."/>
            <person name="Klenk H.P."/>
        </authorList>
    </citation>
    <scope>NUCLEOTIDE SEQUENCE [LARGE SCALE GENOMIC DNA]</scope>
    <source>
        <strain evidence="10">ATCC 51133 / DSM 6946 / 5175</strain>
    </source>
</reference>
<dbReference type="Pfam" id="PF00528">
    <property type="entry name" value="BPD_transp_1"/>
    <property type="match status" value="1"/>
</dbReference>
<dbReference type="AlphaFoldDB" id="D1B4P8"/>
<evidence type="ECO:0000256" key="5">
    <source>
        <dbReference type="ARBA" id="ARBA00022989"/>
    </source>
</evidence>
<sequence precursor="true">MKRYWFTTFLVFLGAIMLLFLTLPLFKMMIGNDPATLLKTLKEADVSSSILLTMKVSLFATLFALLTGLPLAYLIARHEFIGRSFLETLVDIPIMIPHTAAGIALLIAFGHGSLGSFFDLFGIKFIGTEAGIMIAMMFLSATFLINGAKEGFKKVDVKLEKVARTLGASPLKVFLAISLPNAKKDIVNGCLMMWGRGLGEFGAVVILVYHPMTAPVLIYDRFTSFGLSYSAPVAAVMIILSIMVFLTVRFVNNKLR</sequence>
<dbReference type="Proteomes" id="UP000002222">
    <property type="component" value="Chromosome"/>
</dbReference>
<keyword evidence="4 7" id="KW-0812">Transmembrane</keyword>
<dbReference type="PANTHER" id="PTHR30183">
    <property type="entry name" value="MOLYBDENUM TRANSPORT SYSTEM PERMEASE PROTEIN MODB"/>
    <property type="match status" value="1"/>
</dbReference>
<keyword evidence="3" id="KW-1003">Cell membrane</keyword>
<dbReference type="HOGENOM" id="CLU_016047_14_1_7"/>
<dbReference type="PROSITE" id="PS50928">
    <property type="entry name" value="ABC_TM1"/>
    <property type="match status" value="1"/>
</dbReference>
<keyword evidence="5 7" id="KW-1133">Transmembrane helix</keyword>
<evidence type="ECO:0000256" key="6">
    <source>
        <dbReference type="ARBA" id="ARBA00023136"/>
    </source>
</evidence>
<evidence type="ECO:0000313" key="10">
    <source>
        <dbReference type="Proteomes" id="UP000002222"/>
    </source>
</evidence>
<gene>
    <name evidence="9" type="ordered locus">Sdel_2056</name>
</gene>
<keyword evidence="6 7" id="KW-0472">Membrane</keyword>
<dbReference type="GO" id="GO:0055085">
    <property type="term" value="P:transmembrane transport"/>
    <property type="evidence" value="ECO:0007669"/>
    <property type="project" value="InterPro"/>
</dbReference>
<dbReference type="EMBL" id="CP001816">
    <property type="protein sequence ID" value="ACZ13068.1"/>
    <property type="molecule type" value="Genomic_DNA"/>
</dbReference>
<accession>D1B4P8</accession>
<evidence type="ECO:0000256" key="7">
    <source>
        <dbReference type="RuleBase" id="RU363032"/>
    </source>
</evidence>
<feature type="transmembrane region" description="Helical" evidence="7">
    <location>
        <begin position="7"/>
        <end position="30"/>
    </location>
</feature>
<dbReference type="SUPFAM" id="SSF161098">
    <property type="entry name" value="MetI-like"/>
    <property type="match status" value="1"/>
</dbReference>
<dbReference type="OrthoDB" id="9795403at2"/>
<dbReference type="PANTHER" id="PTHR30183:SF3">
    <property type="entry name" value="MOLYBDENUM TRANSPORT SYSTEM PERMEASE PROTEIN MODB"/>
    <property type="match status" value="1"/>
</dbReference>
<dbReference type="eggNOG" id="COG0555">
    <property type="taxonomic scope" value="Bacteria"/>
</dbReference>
<feature type="transmembrane region" description="Helical" evidence="7">
    <location>
        <begin position="201"/>
        <end position="219"/>
    </location>
</feature>
<dbReference type="InterPro" id="IPR000515">
    <property type="entry name" value="MetI-like"/>
</dbReference>
<dbReference type="CDD" id="cd06261">
    <property type="entry name" value="TM_PBP2"/>
    <property type="match status" value="1"/>
</dbReference>
<keyword evidence="10" id="KW-1185">Reference proteome</keyword>
<organism evidence="9 10">
    <name type="scientific">Sulfurospirillum deleyianum (strain ATCC 51133 / DSM 6946 / 5175)</name>
    <dbReference type="NCBI Taxonomy" id="525898"/>
    <lineage>
        <taxon>Bacteria</taxon>
        <taxon>Pseudomonadati</taxon>
        <taxon>Campylobacterota</taxon>
        <taxon>Epsilonproteobacteria</taxon>
        <taxon>Campylobacterales</taxon>
        <taxon>Sulfurospirillaceae</taxon>
        <taxon>Sulfurospirillum</taxon>
    </lineage>
</organism>
<evidence type="ECO:0000256" key="2">
    <source>
        <dbReference type="ARBA" id="ARBA00022448"/>
    </source>
</evidence>
<feature type="transmembrane region" description="Helical" evidence="7">
    <location>
        <begin position="50"/>
        <end position="76"/>
    </location>
</feature>
<protein>
    <submittedName>
        <fullName evidence="9">Binding-protein-dependent transport systems inner membrane component</fullName>
    </submittedName>
</protein>
<dbReference type="Gene3D" id="1.10.3720.10">
    <property type="entry name" value="MetI-like"/>
    <property type="match status" value="1"/>
</dbReference>
<feature type="transmembrane region" description="Helical" evidence="7">
    <location>
        <begin position="231"/>
        <end position="251"/>
    </location>
</feature>
<feature type="domain" description="ABC transmembrane type-1" evidence="8">
    <location>
        <begin position="50"/>
        <end position="248"/>
    </location>
</feature>
<evidence type="ECO:0000259" key="8">
    <source>
        <dbReference type="PROSITE" id="PS50928"/>
    </source>
</evidence>
<evidence type="ECO:0000256" key="4">
    <source>
        <dbReference type="ARBA" id="ARBA00022692"/>
    </source>
</evidence>
<feature type="transmembrane region" description="Helical" evidence="7">
    <location>
        <begin position="88"/>
        <end position="109"/>
    </location>
</feature>
<proteinExistence type="inferred from homology"/>
<keyword evidence="2 7" id="KW-0813">Transport</keyword>
<evidence type="ECO:0000256" key="1">
    <source>
        <dbReference type="ARBA" id="ARBA00004651"/>
    </source>
</evidence>
<dbReference type="STRING" id="525898.Sdel_2056"/>
<evidence type="ECO:0000313" key="9">
    <source>
        <dbReference type="EMBL" id="ACZ13068.1"/>
    </source>
</evidence>
<dbReference type="KEGG" id="sdl:Sdel_2056"/>
<comment type="subcellular location">
    <subcellularLocation>
        <location evidence="1 7">Cell membrane</location>
        <topology evidence="1 7">Multi-pass membrane protein</topology>
    </subcellularLocation>
</comment>